<dbReference type="Gramene" id="ONK57858">
    <property type="protein sequence ID" value="ONK57858"/>
    <property type="gene ID" value="A4U43_C09F4930"/>
</dbReference>
<organism evidence="5 6">
    <name type="scientific">Asparagus officinalis</name>
    <name type="common">Garden asparagus</name>
    <dbReference type="NCBI Taxonomy" id="4686"/>
    <lineage>
        <taxon>Eukaryota</taxon>
        <taxon>Viridiplantae</taxon>
        <taxon>Streptophyta</taxon>
        <taxon>Embryophyta</taxon>
        <taxon>Tracheophyta</taxon>
        <taxon>Spermatophyta</taxon>
        <taxon>Magnoliopsida</taxon>
        <taxon>Liliopsida</taxon>
        <taxon>Asparagales</taxon>
        <taxon>Asparagaceae</taxon>
        <taxon>Asparagoideae</taxon>
        <taxon>Asparagus</taxon>
    </lineage>
</organism>
<feature type="compositionally biased region" description="Polar residues" evidence="4">
    <location>
        <begin position="1"/>
        <end position="14"/>
    </location>
</feature>
<gene>
    <name evidence="5" type="ORF">A4U43_C09F4930</name>
</gene>
<comment type="caution">
    <text evidence="3">Lacks conserved residue(s) required for the propagation of feature annotation.</text>
</comment>
<protein>
    <submittedName>
        <fullName evidence="5">Uncharacterized protein</fullName>
    </submittedName>
</protein>
<dbReference type="AlphaFoldDB" id="A0A5P1E5M6"/>
<dbReference type="OMA" id="FRRRCYK"/>
<evidence type="ECO:0000313" key="5">
    <source>
        <dbReference type="EMBL" id="ONK57858.1"/>
    </source>
</evidence>
<evidence type="ECO:0000256" key="2">
    <source>
        <dbReference type="ARBA" id="ARBA00023163"/>
    </source>
</evidence>
<evidence type="ECO:0000313" key="6">
    <source>
        <dbReference type="Proteomes" id="UP000243459"/>
    </source>
</evidence>
<keyword evidence="1" id="KW-0805">Transcription regulation</keyword>
<sequence>MQNPNHNFYPSTSHPPEISDPSASGGKWAAKLLGECAKAIADKDSGLIQHYLWMLNELASPYGDCDQKLASHFLQALFCKPTGFRRRCYKTLRRRGESHSFESRWKVILKFQGSEPVDNFRHVASMARLGGLGVGG</sequence>
<name>A0A5P1E5M6_ASPOF</name>
<evidence type="ECO:0000256" key="3">
    <source>
        <dbReference type="PROSITE-ProRule" id="PRU01191"/>
    </source>
</evidence>
<feature type="region of interest" description="Disordered" evidence="4">
    <location>
        <begin position="1"/>
        <end position="23"/>
    </location>
</feature>
<keyword evidence="6" id="KW-1185">Reference proteome</keyword>
<proteinExistence type="inferred from homology"/>
<comment type="similarity">
    <text evidence="3">Belongs to the GRAS family.</text>
</comment>
<reference evidence="6" key="1">
    <citation type="journal article" date="2017" name="Nat. Commun.">
        <title>The asparagus genome sheds light on the origin and evolution of a young Y chromosome.</title>
        <authorList>
            <person name="Harkess A."/>
            <person name="Zhou J."/>
            <person name="Xu C."/>
            <person name="Bowers J.E."/>
            <person name="Van der Hulst R."/>
            <person name="Ayyampalayam S."/>
            <person name="Mercati F."/>
            <person name="Riccardi P."/>
            <person name="McKain M.R."/>
            <person name="Kakrana A."/>
            <person name="Tang H."/>
            <person name="Ray J."/>
            <person name="Groenendijk J."/>
            <person name="Arikit S."/>
            <person name="Mathioni S.M."/>
            <person name="Nakano M."/>
            <person name="Shan H."/>
            <person name="Telgmann-Rauber A."/>
            <person name="Kanno A."/>
            <person name="Yue Z."/>
            <person name="Chen H."/>
            <person name="Li W."/>
            <person name="Chen Y."/>
            <person name="Xu X."/>
            <person name="Zhang Y."/>
            <person name="Luo S."/>
            <person name="Chen H."/>
            <person name="Gao J."/>
            <person name="Mao Z."/>
            <person name="Pires J.C."/>
            <person name="Luo M."/>
            <person name="Kudrna D."/>
            <person name="Wing R.A."/>
            <person name="Meyers B.C."/>
            <person name="Yi K."/>
            <person name="Kong H."/>
            <person name="Lavrijsen P."/>
            <person name="Sunseri F."/>
            <person name="Falavigna A."/>
            <person name="Ye Y."/>
            <person name="Leebens-Mack J.H."/>
            <person name="Chen G."/>
        </authorList>
    </citation>
    <scope>NUCLEOTIDE SEQUENCE [LARGE SCALE GENOMIC DNA]</scope>
    <source>
        <strain evidence="6">cv. DH0086</strain>
    </source>
</reference>
<dbReference type="PROSITE" id="PS50985">
    <property type="entry name" value="GRAS"/>
    <property type="match status" value="1"/>
</dbReference>
<evidence type="ECO:0000256" key="1">
    <source>
        <dbReference type="ARBA" id="ARBA00023015"/>
    </source>
</evidence>
<dbReference type="EMBL" id="CM007389">
    <property type="protein sequence ID" value="ONK57858.1"/>
    <property type="molecule type" value="Genomic_DNA"/>
</dbReference>
<dbReference type="Pfam" id="PF03514">
    <property type="entry name" value="GRAS"/>
    <property type="match status" value="1"/>
</dbReference>
<evidence type="ECO:0000256" key="4">
    <source>
        <dbReference type="SAM" id="MobiDB-lite"/>
    </source>
</evidence>
<keyword evidence="2" id="KW-0804">Transcription</keyword>
<dbReference type="InterPro" id="IPR005202">
    <property type="entry name" value="TF_GRAS"/>
</dbReference>
<accession>A0A5P1E5M6</accession>
<dbReference type="Proteomes" id="UP000243459">
    <property type="component" value="Chromosome 9"/>
</dbReference>